<organism evidence="2 3">
    <name type="scientific">Cymbomonas tetramitiformis</name>
    <dbReference type="NCBI Taxonomy" id="36881"/>
    <lineage>
        <taxon>Eukaryota</taxon>
        <taxon>Viridiplantae</taxon>
        <taxon>Chlorophyta</taxon>
        <taxon>Pyramimonadophyceae</taxon>
        <taxon>Pyramimonadales</taxon>
        <taxon>Pyramimonadaceae</taxon>
        <taxon>Cymbomonas</taxon>
    </lineage>
</organism>
<proteinExistence type="predicted"/>
<name>A0AAE0EMP3_9CHLO</name>
<protein>
    <submittedName>
        <fullName evidence="2">Uncharacterized protein</fullName>
    </submittedName>
</protein>
<gene>
    <name evidence="2" type="ORF">CYMTET_56097</name>
</gene>
<dbReference type="EMBL" id="LGRX02035661">
    <property type="protein sequence ID" value="KAK3233619.1"/>
    <property type="molecule type" value="Genomic_DNA"/>
</dbReference>
<dbReference type="Proteomes" id="UP001190700">
    <property type="component" value="Unassembled WGS sequence"/>
</dbReference>
<evidence type="ECO:0000313" key="3">
    <source>
        <dbReference type="Proteomes" id="UP001190700"/>
    </source>
</evidence>
<comment type="caution">
    <text evidence="2">The sequence shown here is derived from an EMBL/GenBank/DDBJ whole genome shotgun (WGS) entry which is preliminary data.</text>
</comment>
<keyword evidence="3" id="KW-1185">Reference proteome</keyword>
<sequence>MVNSSTFESPTVMGCELSPQGQVKDGEQPDYELVDFEDLLDVAQTLVVILREKYAEYELGVPVTRQDRICCALHPTFPWQDEAVKIEAFEDLAEEVGKAEEFLKPAVEEASRDPAKSPENKKVKYSARERFRQSIARRQLLPGGDSAEAPITKKSTEVERYKYLVNNNLFEVKWLLSKFMVLPQGPTRDDYYECHMDL</sequence>
<evidence type="ECO:0000256" key="1">
    <source>
        <dbReference type="SAM" id="MobiDB-lite"/>
    </source>
</evidence>
<feature type="region of interest" description="Disordered" evidence="1">
    <location>
        <begin position="1"/>
        <end position="24"/>
    </location>
</feature>
<accession>A0AAE0EMP3</accession>
<evidence type="ECO:0000313" key="2">
    <source>
        <dbReference type="EMBL" id="KAK3233619.1"/>
    </source>
</evidence>
<dbReference type="AlphaFoldDB" id="A0AAE0EMP3"/>
<reference evidence="2 3" key="1">
    <citation type="journal article" date="2015" name="Genome Biol. Evol.">
        <title>Comparative Genomics of a Bacterivorous Green Alga Reveals Evolutionary Causalities and Consequences of Phago-Mixotrophic Mode of Nutrition.</title>
        <authorList>
            <person name="Burns J.A."/>
            <person name="Paasch A."/>
            <person name="Narechania A."/>
            <person name="Kim E."/>
        </authorList>
    </citation>
    <scope>NUCLEOTIDE SEQUENCE [LARGE SCALE GENOMIC DNA]</scope>
    <source>
        <strain evidence="2 3">PLY_AMNH</strain>
    </source>
</reference>